<evidence type="ECO:0000256" key="2">
    <source>
        <dbReference type="SAM" id="Phobius"/>
    </source>
</evidence>
<dbReference type="Proteomes" id="UP001597365">
    <property type="component" value="Unassembled WGS sequence"/>
</dbReference>
<evidence type="ECO:0000313" key="3">
    <source>
        <dbReference type="EMBL" id="MFD1828952.1"/>
    </source>
</evidence>
<dbReference type="RefSeq" id="WP_380897034.1">
    <property type="nucleotide sequence ID" value="NZ_JBHUFU010000002.1"/>
</dbReference>
<dbReference type="InterPro" id="IPR035214">
    <property type="entry name" value="DUF5324"/>
</dbReference>
<evidence type="ECO:0000313" key="4">
    <source>
        <dbReference type="Proteomes" id="UP001597365"/>
    </source>
</evidence>
<sequence length="231" mass="24017">MTRMDSVRSATDNARETVRHAAEAVAPKVALAAGQARSTVYGQYAAHVAPRLVQARETLPPAVDTAAARAAQRTREVARTAGEYAAPRVEAARAAAGPVREAAAARSAAAVAALRGELTAEDIRRIARRRTRRARTGRAFRKLAVIGVVAGGAAAVWKWWEKQSSPDWLVEPPAATEISGGEALMESGGNPEPEAGHRSDSGATDSDVAADASSGTADTADAETAAAEEER</sequence>
<name>A0ABW4PFM1_9ACTN</name>
<proteinExistence type="predicted"/>
<keyword evidence="2" id="KW-0472">Membrane</keyword>
<comment type="caution">
    <text evidence="3">The sequence shown here is derived from an EMBL/GenBank/DDBJ whole genome shotgun (WGS) entry which is preliminary data.</text>
</comment>
<dbReference type="EMBL" id="JBHUFU010000002">
    <property type="protein sequence ID" value="MFD1828952.1"/>
    <property type="molecule type" value="Genomic_DNA"/>
</dbReference>
<accession>A0ABW4PFM1</accession>
<keyword evidence="2" id="KW-0812">Transmembrane</keyword>
<gene>
    <name evidence="3" type="ORF">ACFSJS_04640</name>
</gene>
<organism evidence="3 4">
    <name type="scientific">Streptomyces desertarenae</name>
    <dbReference type="NCBI Taxonomy" id="2666184"/>
    <lineage>
        <taxon>Bacteria</taxon>
        <taxon>Bacillati</taxon>
        <taxon>Actinomycetota</taxon>
        <taxon>Actinomycetes</taxon>
        <taxon>Kitasatosporales</taxon>
        <taxon>Streptomycetaceae</taxon>
        <taxon>Streptomyces</taxon>
    </lineage>
</organism>
<reference evidence="4" key="1">
    <citation type="journal article" date="2019" name="Int. J. Syst. Evol. Microbiol.">
        <title>The Global Catalogue of Microorganisms (GCM) 10K type strain sequencing project: providing services to taxonomists for standard genome sequencing and annotation.</title>
        <authorList>
            <consortium name="The Broad Institute Genomics Platform"/>
            <consortium name="The Broad Institute Genome Sequencing Center for Infectious Disease"/>
            <person name="Wu L."/>
            <person name="Ma J."/>
        </authorList>
    </citation>
    <scope>NUCLEOTIDE SEQUENCE [LARGE SCALE GENOMIC DNA]</scope>
    <source>
        <strain evidence="4">CGMCC 4.7455</strain>
    </source>
</reference>
<evidence type="ECO:0000256" key="1">
    <source>
        <dbReference type="SAM" id="MobiDB-lite"/>
    </source>
</evidence>
<feature type="transmembrane region" description="Helical" evidence="2">
    <location>
        <begin position="139"/>
        <end position="160"/>
    </location>
</feature>
<dbReference type="Pfam" id="PF17258">
    <property type="entry name" value="DUF5324"/>
    <property type="match status" value="1"/>
</dbReference>
<protein>
    <submittedName>
        <fullName evidence="3">DUF5324 family protein</fullName>
    </submittedName>
</protein>
<keyword evidence="4" id="KW-1185">Reference proteome</keyword>
<feature type="compositionally biased region" description="Low complexity" evidence="1">
    <location>
        <begin position="201"/>
        <end position="225"/>
    </location>
</feature>
<keyword evidence="2" id="KW-1133">Transmembrane helix</keyword>
<feature type="region of interest" description="Disordered" evidence="1">
    <location>
        <begin position="171"/>
        <end position="231"/>
    </location>
</feature>